<feature type="domain" description="Nephrocystin 3-like N-terminal" evidence="3">
    <location>
        <begin position="353"/>
        <end position="514"/>
    </location>
</feature>
<evidence type="ECO:0000256" key="2">
    <source>
        <dbReference type="SAM" id="MobiDB-lite"/>
    </source>
</evidence>
<dbReference type="Proteomes" id="UP001273166">
    <property type="component" value="Unassembled WGS sequence"/>
</dbReference>
<reference evidence="4" key="1">
    <citation type="journal article" date="2023" name="Mol. Phylogenet. Evol.">
        <title>Genome-scale phylogeny and comparative genomics of the fungal order Sordariales.</title>
        <authorList>
            <person name="Hensen N."/>
            <person name="Bonometti L."/>
            <person name="Westerberg I."/>
            <person name="Brannstrom I.O."/>
            <person name="Guillou S."/>
            <person name="Cros-Aarteil S."/>
            <person name="Calhoun S."/>
            <person name="Haridas S."/>
            <person name="Kuo A."/>
            <person name="Mondo S."/>
            <person name="Pangilinan J."/>
            <person name="Riley R."/>
            <person name="LaButti K."/>
            <person name="Andreopoulos B."/>
            <person name="Lipzen A."/>
            <person name="Chen C."/>
            <person name="Yan M."/>
            <person name="Daum C."/>
            <person name="Ng V."/>
            <person name="Clum A."/>
            <person name="Steindorff A."/>
            <person name="Ohm R.A."/>
            <person name="Martin F."/>
            <person name="Silar P."/>
            <person name="Natvig D.O."/>
            <person name="Lalanne C."/>
            <person name="Gautier V."/>
            <person name="Ament-Velasquez S.L."/>
            <person name="Kruys A."/>
            <person name="Hutchinson M.I."/>
            <person name="Powell A.J."/>
            <person name="Barry K."/>
            <person name="Miller A.N."/>
            <person name="Grigoriev I.V."/>
            <person name="Debuchy R."/>
            <person name="Gladieux P."/>
            <person name="Hiltunen Thoren M."/>
            <person name="Johannesson H."/>
        </authorList>
    </citation>
    <scope>NUCLEOTIDE SEQUENCE</scope>
    <source>
        <strain evidence="4">CBS 333.67</strain>
    </source>
</reference>
<dbReference type="GeneID" id="87885474"/>
<evidence type="ECO:0000313" key="5">
    <source>
        <dbReference type="Proteomes" id="UP001273166"/>
    </source>
</evidence>
<evidence type="ECO:0000259" key="3">
    <source>
        <dbReference type="Pfam" id="PF24883"/>
    </source>
</evidence>
<dbReference type="RefSeq" id="XP_062727183.1">
    <property type="nucleotide sequence ID" value="XM_062866645.1"/>
</dbReference>
<proteinExistence type="predicted"/>
<feature type="compositionally biased region" description="Low complexity" evidence="2">
    <location>
        <begin position="48"/>
        <end position="71"/>
    </location>
</feature>
<dbReference type="PANTHER" id="PTHR10039">
    <property type="entry name" value="AMELOGENIN"/>
    <property type="match status" value="1"/>
</dbReference>
<accession>A0AAJ0M701</accession>
<dbReference type="EMBL" id="JAUDZG010000001">
    <property type="protein sequence ID" value="KAK3311403.1"/>
    <property type="molecule type" value="Genomic_DNA"/>
</dbReference>
<dbReference type="InterPro" id="IPR056884">
    <property type="entry name" value="NPHP3-like_N"/>
</dbReference>
<organism evidence="4 5">
    <name type="scientific">Chaetomium strumarium</name>
    <dbReference type="NCBI Taxonomy" id="1170767"/>
    <lineage>
        <taxon>Eukaryota</taxon>
        <taxon>Fungi</taxon>
        <taxon>Dikarya</taxon>
        <taxon>Ascomycota</taxon>
        <taxon>Pezizomycotina</taxon>
        <taxon>Sordariomycetes</taxon>
        <taxon>Sordariomycetidae</taxon>
        <taxon>Sordariales</taxon>
        <taxon>Chaetomiaceae</taxon>
        <taxon>Chaetomium</taxon>
    </lineage>
</organism>
<dbReference type="AlphaFoldDB" id="A0AAJ0M701"/>
<evidence type="ECO:0000256" key="1">
    <source>
        <dbReference type="ARBA" id="ARBA00022737"/>
    </source>
</evidence>
<sequence length="1233" mass="136979">MPLFHRNKSPAEGSSKPSRRRDQLLGLFSRSGSPSSSSTAPQAKSTNGPAVPQVSSVSGSSQQSPRPTSSPVIQRNETPDIPTELGQDDGPVGSKDTQDVTSAETPVSKDGSLDPAESTYQSSAYRAALSTFSADERHKLAQRDTIRSLFQQLNELDEAHLEQSQFRKGVKAVTPHLERVNATIDFISPFVSIEPTAGTAIGLVKASISIAAAVFGHFNDITQDITSFLDRIPAIDRCAEVVKADGRMPAIHDALVNVYKVLLEFYLAIVTLFEDRRFVLRAASQLLNNEVKGIVSSFKNHVDLLSSLLEAEGFASTQEIKDELLETKIRETLERNANGLSYRNDLKRRADDACSWIISDDSFSVWVNSRESSLLALFGNMGFGKTMTTAFVADTLEQRHLTVCDYYCKDEQETTKLGNIYRNILAQILRQKPSLKRRFGDWYDNESTRGTDPTHFDDKLRKLLYELISSFSTPLFIVLDALDECEAGPRKELLSLFGELMRDNARLKVFVSSRYNDAVEDDLPSKFTTRIELHPTQDRDRAIAAYLIANTNVPVAFHSRVVEELASRADGSAIWLKIAIAYVAASRIKSSEGLRIALNRLSSSKGLTELYGNLFSKTCEISDNEALLGSALEILAVARRPLTEEELAYAVFTPVDEDAVTLSDLGKLASSIDLLSLVRPFVTATEGEGGKSTRLRLLHQSLKDLLLTAPPSEWCSAKEVATRKKGARTAELEANLLQRCIENLLFEECGESSLYPDPESEVVSPGRPELSPELLAGFDIFGEDEETSDSRSPSVVDPSQLGFGSFFAYAAVYWTSHLSEVSPERRPDARKLIDLCRKGSVRLENWVEQWRRPSGYYIPERDLPFRSFEYVEVSSGTFLGVTLAHSVDPLVVTALFGPVESVTDLLSIDASISPVTQNSAWTYAGILLRRHYYSALKLLIRHTALKSTLCSAKFFYAVLDRLNDGEESHTIRPELEEFIEYLISELREDLLDFGNGLFCRTAELGCLIMIRMLWSAAEKDAELRQALLTPTAGHRGRKESYYHHQSIGLAACNGHADVVRFLCQQPELEPHLRYINGAGLTVFHQAMRLLNEEVLVTLTRHWPEGVNIRDKDGSTPLCRFIDDRHRSDEDRVITFTRIFLHQGKADATGRDDIPGESPLCIAVRRGHVALMRILVVEGGADVAQVVTIDEATGRPALVKDIQTYDDDAEGLRDRMLKELCSLLPLAVSVEHLS</sequence>
<dbReference type="Gene3D" id="1.25.40.20">
    <property type="entry name" value="Ankyrin repeat-containing domain"/>
    <property type="match status" value="1"/>
</dbReference>
<dbReference type="PANTHER" id="PTHR10039:SF10">
    <property type="entry name" value="NACHT DOMAIN-CONTAINING PROTEIN"/>
    <property type="match status" value="1"/>
</dbReference>
<reference evidence="4" key="2">
    <citation type="submission" date="2023-06" db="EMBL/GenBank/DDBJ databases">
        <authorList>
            <consortium name="Lawrence Berkeley National Laboratory"/>
            <person name="Mondo S.J."/>
            <person name="Hensen N."/>
            <person name="Bonometti L."/>
            <person name="Westerberg I."/>
            <person name="Brannstrom I.O."/>
            <person name="Guillou S."/>
            <person name="Cros-Aarteil S."/>
            <person name="Calhoun S."/>
            <person name="Haridas S."/>
            <person name="Kuo A."/>
            <person name="Pangilinan J."/>
            <person name="Riley R."/>
            <person name="Labutti K."/>
            <person name="Andreopoulos B."/>
            <person name="Lipzen A."/>
            <person name="Chen C."/>
            <person name="Yanf M."/>
            <person name="Daum C."/>
            <person name="Ng V."/>
            <person name="Clum A."/>
            <person name="Steindorff A."/>
            <person name="Ohm R."/>
            <person name="Martin F."/>
            <person name="Silar P."/>
            <person name="Natvig D."/>
            <person name="Lalanne C."/>
            <person name="Gautier V."/>
            <person name="Ament-Velasquez S.L."/>
            <person name="Kruys A."/>
            <person name="Hutchinson M.I."/>
            <person name="Powell A.J."/>
            <person name="Barry K."/>
            <person name="Miller A.N."/>
            <person name="Grigoriev I.V."/>
            <person name="Debuchy R."/>
            <person name="Gladieux P."/>
            <person name="Thoren M.H."/>
            <person name="Johannesson H."/>
        </authorList>
    </citation>
    <scope>NUCLEOTIDE SEQUENCE</scope>
    <source>
        <strain evidence="4">CBS 333.67</strain>
    </source>
</reference>
<name>A0AAJ0M701_9PEZI</name>
<dbReference type="InterPro" id="IPR027417">
    <property type="entry name" value="P-loop_NTPase"/>
</dbReference>
<keyword evidence="1" id="KW-0677">Repeat</keyword>
<dbReference type="SUPFAM" id="SSF52540">
    <property type="entry name" value="P-loop containing nucleoside triphosphate hydrolases"/>
    <property type="match status" value="1"/>
</dbReference>
<dbReference type="SMART" id="SM00248">
    <property type="entry name" value="ANK"/>
    <property type="match status" value="3"/>
</dbReference>
<feature type="compositionally biased region" description="Low complexity" evidence="2">
    <location>
        <begin position="29"/>
        <end position="38"/>
    </location>
</feature>
<gene>
    <name evidence="4" type="ORF">B0T15DRAFT_490017</name>
</gene>
<dbReference type="Pfam" id="PF00023">
    <property type="entry name" value="Ank"/>
    <property type="match status" value="1"/>
</dbReference>
<feature type="region of interest" description="Disordered" evidence="2">
    <location>
        <begin position="1"/>
        <end position="118"/>
    </location>
</feature>
<dbReference type="SUPFAM" id="SSF48403">
    <property type="entry name" value="Ankyrin repeat"/>
    <property type="match status" value="1"/>
</dbReference>
<comment type="caution">
    <text evidence="4">The sequence shown here is derived from an EMBL/GenBank/DDBJ whole genome shotgun (WGS) entry which is preliminary data.</text>
</comment>
<keyword evidence="5" id="KW-1185">Reference proteome</keyword>
<dbReference type="InterPro" id="IPR036770">
    <property type="entry name" value="Ankyrin_rpt-contain_sf"/>
</dbReference>
<evidence type="ECO:0000313" key="4">
    <source>
        <dbReference type="EMBL" id="KAK3311403.1"/>
    </source>
</evidence>
<dbReference type="Gene3D" id="3.40.50.300">
    <property type="entry name" value="P-loop containing nucleotide triphosphate hydrolases"/>
    <property type="match status" value="1"/>
</dbReference>
<protein>
    <recommendedName>
        <fullName evidence="3">Nephrocystin 3-like N-terminal domain-containing protein</fullName>
    </recommendedName>
</protein>
<dbReference type="InterPro" id="IPR002110">
    <property type="entry name" value="Ankyrin_rpt"/>
</dbReference>
<dbReference type="Pfam" id="PF24883">
    <property type="entry name" value="NPHP3_N"/>
    <property type="match status" value="1"/>
</dbReference>